<feature type="binding site" evidence="4">
    <location>
        <position position="120"/>
    </location>
    <ligand>
        <name>substrate</name>
    </ligand>
</feature>
<dbReference type="PROSITE" id="PS51257">
    <property type="entry name" value="PROKAR_LIPOPROTEIN"/>
    <property type="match status" value="1"/>
</dbReference>
<name>A0A432MGX3_9BACT</name>
<evidence type="ECO:0000313" key="11">
    <source>
        <dbReference type="Proteomes" id="UP000280296"/>
    </source>
</evidence>
<dbReference type="PANTHER" id="PTHR43128:SF16">
    <property type="entry name" value="L-LACTATE DEHYDROGENASE"/>
    <property type="match status" value="1"/>
</dbReference>
<dbReference type="OrthoDB" id="9802969at2"/>
<evidence type="ECO:0000259" key="9">
    <source>
        <dbReference type="Pfam" id="PF02866"/>
    </source>
</evidence>
<feature type="binding site" evidence="5">
    <location>
        <begin position="118"/>
        <end position="120"/>
    </location>
    <ligand>
        <name>NAD(+)</name>
        <dbReference type="ChEBI" id="CHEBI:57540"/>
    </ligand>
</feature>
<proteinExistence type="inferred from homology"/>
<feature type="binding site" evidence="5">
    <location>
        <position position="93"/>
    </location>
    <ligand>
        <name>NAD(+)</name>
        <dbReference type="ChEBI" id="CHEBI:57540"/>
    </ligand>
</feature>
<feature type="domain" description="Lactate/malate dehydrogenase C-terminal" evidence="9">
    <location>
        <begin position="145"/>
        <end position="306"/>
    </location>
</feature>
<dbReference type="InterPro" id="IPR015955">
    <property type="entry name" value="Lactate_DH/Glyco_Ohase_4_C"/>
</dbReference>
<dbReference type="Gene3D" id="3.40.50.720">
    <property type="entry name" value="NAD(P)-binding Rossmann-like Domain"/>
    <property type="match status" value="1"/>
</dbReference>
<evidence type="ECO:0000256" key="1">
    <source>
        <dbReference type="ARBA" id="ARBA00023002"/>
    </source>
</evidence>
<protein>
    <submittedName>
        <fullName evidence="10">Lactate dehydrogenase</fullName>
    </submittedName>
</protein>
<feature type="active site" description="Proton acceptor" evidence="3">
    <location>
        <position position="175"/>
    </location>
</feature>
<reference evidence="10 11" key="2">
    <citation type="submission" date="2019-01" db="EMBL/GenBank/DDBJ databases">
        <title>Tautonia sociabilis, a novel thermotolerant planctomycete of Isosphaeraceae family, isolated from a 4000 m deep subterranean habitat.</title>
        <authorList>
            <person name="Kovaleva O.L."/>
            <person name="Elcheninov A.G."/>
            <person name="Van Heerden E."/>
            <person name="Toshchakov S.V."/>
            <person name="Novikov A."/>
            <person name="Bonch-Osmolovskaya E.A."/>
            <person name="Kublanov I.V."/>
        </authorList>
    </citation>
    <scope>NUCLEOTIDE SEQUENCE [LARGE SCALE GENOMIC DNA]</scope>
    <source>
        <strain evidence="10 11">GM2012</strain>
    </source>
</reference>
<comment type="caution">
    <text evidence="10">The sequence shown here is derived from an EMBL/GenBank/DDBJ whole genome shotgun (WGS) entry which is preliminary data.</text>
</comment>
<keyword evidence="2 5" id="KW-0520">NAD</keyword>
<evidence type="ECO:0000259" key="8">
    <source>
        <dbReference type="Pfam" id="PF00056"/>
    </source>
</evidence>
<feature type="binding site" evidence="5">
    <location>
        <begin position="7"/>
        <end position="13"/>
    </location>
    <ligand>
        <name>NAD(+)</name>
        <dbReference type="ChEBI" id="CHEBI:57540"/>
    </ligand>
</feature>
<feature type="binding site" evidence="4">
    <location>
        <position position="151"/>
    </location>
    <ligand>
        <name>substrate</name>
    </ligand>
</feature>
<dbReference type="InterPro" id="IPR018177">
    <property type="entry name" value="L-lactate_DH_AS"/>
</dbReference>
<evidence type="ECO:0000313" key="10">
    <source>
        <dbReference type="EMBL" id="RUL85941.1"/>
    </source>
</evidence>
<keyword evidence="11" id="KW-1185">Reference proteome</keyword>
<evidence type="ECO:0000256" key="6">
    <source>
        <dbReference type="RuleBase" id="RU003369"/>
    </source>
</evidence>
<dbReference type="CDD" id="cd00300">
    <property type="entry name" value="LDH_like"/>
    <property type="match status" value="1"/>
</dbReference>
<reference evidence="10 11" key="1">
    <citation type="submission" date="2018-12" db="EMBL/GenBank/DDBJ databases">
        <authorList>
            <person name="Toschakov S.V."/>
        </authorList>
    </citation>
    <scope>NUCLEOTIDE SEQUENCE [LARGE SCALE GENOMIC DNA]</scope>
    <source>
        <strain evidence="10 11">GM2012</strain>
    </source>
</reference>
<evidence type="ECO:0000256" key="2">
    <source>
        <dbReference type="ARBA" id="ARBA00023027"/>
    </source>
</evidence>
<dbReference type="RefSeq" id="WP_126726732.1">
    <property type="nucleotide sequence ID" value="NZ_RYZH01000035.1"/>
</dbReference>
<dbReference type="Gene3D" id="3.90.110.10">
    <property type="entry name" value="Lactate dehydrogenase/glycoside hydrolase, family 4, C-terminal"/>
    <property type="match status" value="1"/>
</dbReference>
<dbReference type="EMBL" id="RYZH01000035">
    <property type="protein sequence ID" value="RUL85941.1"/>
    <property type="molecule type" value="Genomic_DNA"/>
</dbReference>
<dbReference type="PANTHER" id="PTHR43128">
    <property type="entry name" value="L-2-HYDROXYCARBOXYLATE DEHYDROGENASE (NAD(P)(+))"/>
    <property type="match status" value="1"/>
</dbReference>
<evidence type="ECO:0000256" key="4">
    <source>
        <dbReference type="PIRSR" id="PIRSR000102-2"/>
    </source>
</evidence>
<evidence type="ECO:0000256" key="7">
    <source>
        <dbReference type="SAM" id="MobiDB-lite"/>
    </source>
</evidence>
<dbReference type="SUPFAM" id="SSF51735">
    <property type="entry name" value="NAD(P)-binding Rossmann-fold domains"/>
    <property type="match status" value="1"/>
</dbReference>
<keyword evidence="1 6" id="KW-0560">Oxidoreductase</keyword>
<feature type="binding site" evidence="5">
    <location>
        <position position="33"/>
    </location>
    <ligand>
        <name>NAD(+)</name>
        <dbReference type="ChEBI" id="CHEBI:57540"/>
    </ligand>
</feature>
<dbReference type="SUPFAM" id="SSF56327">
    <property type="entry name" value="LDH C-terminal domain-like"/>
    <property type="match status" value="1"/>
</dbReference>
<dbReference type="PIRSF" id="PIRSF000102">
    <property type="entry name" value="Lac_mal_DH"/>
    <property type="match status" value="1"/>
</dbReference>
<comment type="similarity">
    <text evidence="6">Belongs to the LDH/MDH superfamily.</text>
</comment>
<gene>
    <name evidence="10" type="ORF">TsocGM_17390</name>
</gene>
<feature type="domain" description="Lactate/malate dehydrogenase N-terminal" evidence="8">
    <location>
        <begin position="1"/>
        <end position="142"/>
    </location>
</feature>
<dbReference type="PROSITE" id="PS00064">
    <property type="entry name" value="L_LDH"/>
    <property type="match status" value="1"/>
</dbReference>
<dbReference type="Proteomes" id="UP000280296">
    <property type="component" value="Unassembled WGS sequence"/>
</dbReference>
<organism evidence="10 11">
    <name type="scientific">Tautonia sociabilis</name>
    <dbReference type="NCBI Taxonomy" id="2080755"/>
    <lineage>
        <taxon>Bacteria</taxon>
        <taxon>Pseudomonadati</taxon>
        <taxon>Planctomycetota</taxon>
        <taxon>Planctomycetia</taxon>
        <taxon>Isosphaerales</taxon>
        <taxon>Isosphaeraceae</taxon>
        <taxon>Tautonia</taxon>
    </lineage>
</organism>
<dbReference type="Pfam" id="PF00056">
    <property type="entry name" value="Ldh_1_N"/>
    <property type="match status" value="1"/>
</dbReference>
<dbReference type="PRINTS" id="PR00086">
    <property type="entry name" value="LLDHDRGNASE"/>
</dbReference>
<accession>A0A432MGX3</accession>
<dbReference type="Pfam" id="PF02866">
    <property type="entry name" value="Ldh_1_C"/>
    <property type="match status" value="1"/>
</dbReference>
<dbReference type="InterPro" id="IPR001557">
    <property type="entry name" value="L-lactate/malate_DH"/>
</dbReference>
<dbReference type="InterPro" id="IPR022383">
    <property type="entry name" value="Lactate/malate_DH_C"/>
</dbReference>
<dbReference type="InterPro" id="IPR001236">
    <property type="entry name" value="Lactate/malate_DH_N"/>
</dbReference>
<dbReference type="GO" id="GO:0004459">
    <property type="term" value="F:L-lactate dehydrogenase (NAD+) activity"/>
    <property type="evidence" value="ECO:0007669"/>
    <property type="project" value="InterPro"/>
</dbReference>
<evidence type="ECO:0000256" key="3">
    <source>
        <dbReference type="PIRSR" id="PIRSR000102-1"/>
    </source>
</evidence>
<feature type="compositionally biased region" description="Gly residues" evidence="7">
    <location>
        <begin position="321"/>
        <end position="335"/>
    </location>
</feature>
<feature type="binding site" evidence="4">
    <location>
        <position position="86"/>
    </location>
    <ligand>
        <name>substrate</name>
    </ligand>
</feature>
<evidence type="ECO:0000256" key="5">
    <source>
        <dbReference type="PIRSR" id="PIRSR000102-3"/>
    </source>
</evidence>
<dbReference type="GO" id="GO:0006089">
    <property type="term" value="P:lactate metabolic process"/>
    <property type="evidence" value="ECO:0007669"/>
    <property type="project" value="TreeGrafter"/>
</dbReference>
<feature type="binding site" evidence="4">
    <location>
        <position position="80"/>
    </location>
    <ligand>
        <name>substrate</name>
    </ligand>
</feature>
<sequence length="376" mass="38463">MRVSIIGGGGLVGSCTGFALQAGGVVGEINLIDVNGDLCRGQALDLLHGAPLAADQRIRATGYEAIPETDLVCITAGLRRKPDESRLDLINRNVELFLKILDDVIAAGLRPDAVVVVVSNPVDVLTYLATKRTGLPPSQVIGLGTMLDSSRFRGLIAQDLGLPPTQVTATILGEHGDSMVPLWSAAQAAGLPLEKFPGWSASKAEELFQRTKGSGAEVIKLKGGAGFAVGMSIREVIHAVALDSRRILPVSSLVSGPYGMQEVCISVPTVVGSGGVRAQLELELWPKEVSALQQSARVLRETIDLVLTSNPNAAKAAVGRGASGAGQASGGGRGGLPSPSANGQAVRVTMGSGGSAVGGRPRVTISGQSGGGRGGY</sequence>
<dbReference type="AlphaFoldDB" id="A0A432MGX3"/>
<feature type="region of interest" description="Disordered" evidence="7">
    <location>
        <begin position="317"/>
        <end position="376"/>
    </location>
</feature>
<dbReference type="InterPro" id="IPR036291">
    <property type="entry name" value="NAD(P)-bd_dom_sf"/>
</dbReference>